<proteinExistence type="predicted"/>
<feature type="compositionally biased region" description="Basic and acidic residues" evidence="1">
    <location>
        <begin position="58"/>
        <end position="79"/>
    </location>
</feature>
<accession>A0A9D3PBP9</accession>
<protein>
    <submittedName>
        <fullName evidence="2">Uncharacterized protein</fullName>
    </submittedName>
</protein>
<feature type="region of interest" description="Disordered" evidence="1">
    <location>
        <begin position="37"/>
        <end position="89"/>
    </location>
</feature>
<evidence type="ECO:0000313" key="2">
    <source>
        <dbReference type="EMBL" id="KAG7456554.1"/>
    </source>
</evidence>
<name>A0A9D3PBP9_MEGAT</name>
<dbReference type="Proteomes" id="UP001046870">
    <property type="component" value="Chromosome 22"/>
</dbReference>
<reference evidence="2" key="1">
    <citation type="submission" date="2021-01" db="EMBL/GenBank/DDBJ databases">
        <authorList>
            <person name="Zahm M."/>
            <person name="Roques C."/>
            <person name="Cabau C."/>
            <person name="Klopp C."/>
            <person name="Donnadieu C."/>
            <person name="Jouanno E."/>
            <person name="Lampietro C."/>
            <person name="Louis A."/>
            <person name="Herpin A."/>
            <person name="Echchiki A."/>
            <person name="Berthelot C."/>
            <person name="Parey E."/>
            <person name="Roest-Crollius H."/>
            <person name="Braasch I."/>
            <person name="Postlethwait J."/>
            <person name="Bobe J."/>
            <person name="Montfort J."/>
            <person name="Bouchez O."/>
            <person name="Begum T."/>
            <person name="Mejri S."/>
            <person name="Adams A."/>
            <person name="Chen W.-J."/>
            <person name="Guiguen Y."/>
        </authorList>
    </citation>
    <scope>NUCLEOTIDE SEQUENCE</scope>
    <source>
        <strain evidence="2">YG-15Mar2019-1</strain>
        <tissue evidence="2">Brain</tissue>
    </source>
</reference>
<organism evidence="2 3">
    <name type="scientific">Megalops atlanticus</name>
    <name type="common">Tarpon</name>
    <name type="synonym">Clupea gigantea</name>
    <dbReference type="NCBI Taxonomy" id="7932"/>
    <lineage>
        <taxon>Eukaryota</taxon>
        <taxon>Metazoa</taxon>
        <taxon>Chordata</taxon>
        <taxon>Craniata</taxon>
        <taxon>Vertebrata</taxon>
        <taxon>Euteleostomi</taxon>
        <taxon>Actinopterygii</taxon>
        <taxon>Neopterygii</taxon>
        <taxon>Teleostei</taxon>
        <taxon>Elopiformes</taxon>
        <taxon>Megalopidae</taxon>
        <taxon>Megalops</taxon>
    </lineage>
</organism>
<dbReference type="EMBL" id="JAFDVH010000022">
    <property type="protein sequence ID" value="KAG7456554.1"/>
    <property type="molecule type" value="Genomic_DNA"/>
</dbReference>
<evidence type="ECO:0000256" key="1">
    <source>
        <dbReference type="SAM" id="MobiDB-lite"/>
    </source>
</evidence>
<evidence type="ECO:0000313" key="3">
    <source>
        <dbReference type="Proteomes" id="UP001046870"/>
    </source>
</evidence>
<keyword evidence="3" id="KW-1185">Reference proteome</keyword>
<gene>
    <name evidence="2" type="ORF">MATL_G00237080</name>
</gene>
<sequence length="162" mass="18160">MQCVQGGSDAAPWARCPLSVLRSARITCGRRRSLSEAALASPAGPYRQTRHRVPAQKHQADPDPRLAEEDQHEGWHRGDPEEDAEGTEVPHALTGCPAKRRSFAFPQFLVRRVSRCGTASLPQRRAQDWTSEHSCWTPAHWHLGLLMSSRLLLQILINKVKT</sequence>
<comment type="caution">
    <text evidence="2">The sequence shown here is derived from an EMBL/GenBank/DDBJ whole genome shotgun (WGS) entry which is preliminary data.</text>
</comment>
<dbReference type="AlphaFoldDB" id="A0A9D3PBP9"/>